<evidence type="ECO:0000256" key="1">
    <source>
        <dbReference type="ARBA" id="ARBA00022490"/>
    </source>
</evidence>
<comment type="catalytic activity">
    <reaction evidence="9">
        <text>(7R,8S)-7,8-diammoniononanoate + CO2 + ATP = (4R,5S)-dethiobiotin + ADP + phosphate + 3 H(+)</text>
        <dbReference type="Rhea" id="RHEA:15805"/>
        <dbReference type="ChEBI" id="CHEBI:15378"/>
        <dbReference type="ChEBI" id="CHEBI:16526"/>
        <dbReference type="ChEBI" id="CHEBI:30616"/>
        <dbReference type="ChEBI" id="CHEBI:43474"/>
        <dbReference type="ChEBI" id="CHEBI:149469"/>
        <dbReference type="ChEBI" id="CHEBI:149473"/>
        <dbReference type="ChEBI" id="CHEBI:456216"/>
        <dbReference type="EC" id="6.3.3.3"/>
    </reaction>
</comment>
<dbReference type="RefSeq" id="WP_069718571.1">
    <property type="nucleotide sequence ID" value="NZ_MJEH01000062.1"/>
</dbReference>
<dbReference type="Gene3D" id="3.40.50.300">
    <property type="entry name" value="P-loop containing nucleotide triphosphate hydrolases"/>
    <property type="match status" value="1"/>
</dbReference>
<comment type="caution">
    <text evidence="9">Lacks conserved residue(s) required for the propagation of feature annotation.</text>
</comment>
<dbReference type="SUPFAM" id="SSF52540">
    <property type="entry name" value="P-loop containing nucleoside triphosphate hydrolases"/>
    <property type="match status" value="1"/>
</dbReference>
<dbReference type="UniPathway" id="UPA00078">
    <property type="reaction ID" value="UER00161"/>
</dbReference>
<comment type="function">
    <text evidence="9">Catalyzes a mechanistically unusual reaction, the ATP-dependent insertion of CO2 between the N7 and N8 nitrogen atoms of 7,8-diaminopelargonic acid (DAPA, also called 7,8-diammoniononanoate) to form a ureido ring.</text>
</comment>
<organism evidence="10 11">
    <name type="scientific">Bacillus solimangrovi</name>
    <dbReference type="NCBI Taxonomy" id="1305675"/>
    <lineage>
        <taxon>Bacteria</taxon>
        <taxon>Bacillati</taxon>
        <taxon>Bacillota</taxon>
        <taxon>Bacilli</taxon>
        <taxon>Bacillales</taxon>
        <taxon>Bacillaceae</taxon>
        <taxon>Bacillus</taxon>
    </lineage>
</organism>
<dbReference type="EC" id="6.3.3.3" evidence="9"/>
<dbReference type="Proteomes" id="UP000095209">
    <property type="component" value="Unassembled WGS sequence"/>
</dbReference>
<dbReference type="PANTHER" id="PTHR43210">
    <property type="entry name" value="DETHIOBIOTIN SYNTHETASE"/>
    <property type="match status" value="1"/>
</dbReference>
<reference evidence="10 11" key="1">
    <citation type="submission" date="2016-08" db="EMBL/GenBank/DDBJ databases">
        <title>Genome of Bacillus solimangrovi GH2-4.</title>
        <authorList>
            <person name="Lim S."/>
            <person name="Kim B.-C."/>
        </authorList>
    </citation>
    <scope>NUCLEOTIDE SEQUENCE [LARGE SCALE GENOMIC DNA]</scope>
    <source>
        <strain evidence="10 11">GH2-4</strain>
    </source>
</reference>
<keyword evidence="6 9" id="KW-0067">ATP-binding</keyword>
<dbReference type="GO" id="GO:0005829">
    <property type="term" value="C:cytosol"/>
    <property type="evidence" value="ECO:0007669"/>
    <property type="project" value="TreeGrafter"/>
</dbReference>
<feature type="binding site" evidence="9">
    <location>
        <position position="41"/>
    </location>
    <ligand>
        <name>substrate</name>
    </ligand>
</feature>
<evidence type="ECO:0000256" key="5">
    <source>
        <dbReference type="ARBA" id="ARBA00022756"/>
    </source>
</evidence>
<evidence type="ECO:0000313" key="11">
    <source>
        <dbReference type="Proteomes" id="UP000095209"/>
    </source>
</evidence>
<feature type="binding site" evidence="9">
    <location>
        <begin position="12"/>
        <end position="17"/>
    </location>
    <ligand>
        <name>ATP</name>
        <dbReference type="ChEBI" id="CHEBI:30616"/>
    </ligand>
</feature>
<keyword evidence="4 9" id="KW-0547">Nucleotide-binding</keyword>
<feature type="binding site" evidence="9">
    <location>
        <begin position="114"/>
        <end position="117"/>
    </location>
    <ligand>
        <name>ATP</name>
        <dbReference type="ChEBI" id="CHEBI:30616"/>
    </ligand>
</feature>
<dbReference type="GO" id="GO:0009102">
    <property type="term" value="P:biotin biosynthetic process"/>
    <property type="evidence" value="ECO:0007669"/>
    <property type="project" value="UniProtKB-UniRule"/>
</dbReference>
<dbReference type="STRING" id="1305675.BFG57_05445"/>
<evidence type="ECO:0000256" key="9">
    <source>
        <dbReference type="HAMAP-Rule" id="MF_00336"/>
    </source>
</evidence>
<keyword evidence="7 9" id="KW-0460">Magnesium</keyword>
<dbReference type="HAMAP" id="MF_00336">
    <property type="entry name" value="BioD"/>
    <property type="match status" value="1"/>
</dbReference>
<dbReference type="EMBL" id="MJEH01000062">
    <property type="protein sequence ID" value="OEH91311.1"/>
    <property type="molecule type" value="Genomic_DNA"/>
</dbReference>
<dbReference type="AlphaFoldDB" id="A0A1E5LB46"/>
<name>A0A1E5LB46_9BACI</name>
<gene>
    <name evidence="9" type="primary">bioD</name>
    <name evidence="10" type="ORF">BFG57_05445</name>
</gene>
<keyword evidence="1 9" id="KW-0963">Cytoplasm</keyword>
<comment type="caution">
    <text evidence="10">The sequence shown here is derived from an EMBL/GenBank/DDBJ whole genome shotgun (WGS) entry which is preliminary data.</text>
</comment>
<accession>A0A1E5LB46</accession>
<dbReference type="PANTHER" id="PTHR43210:SF2">
    <property type="entry name" value="ATP-DEPENDENT DETHIOBIOTIN SYNTHETASE BIOD 2"/>
    <property type="match status" value="1"/>
</dbReference>
<feature type="active site" evidence="9">
    <location>
        <position position="37"/>
    </location>
</feature>
<keyword evidence="11" id="KW-1185">Reference proteome</keyword>
<dbReference type="InterPro" id="IPR027417">
    <property type="entry name" value="P-loop_NTPase"/>
</dbReference>
<protein>
    <recommendedName>
        <fullName evidence="9">ATP-dependent dethiobiotin synthetase BioD</fullName>
        <ecNumber evidence="9">6.3.3.3</ecNumber>
    </recommendedName>
    <alternativeName>
        <fullName evidence="9">DTB synthetase</fullName>
        <shortName evidence="9">DTBS</shortName>
    </alternativeName>
    <alternativeName>
        <fullName evidence="9">Dethiobiotin synthase</fullName>
    </alternativeName>
</protein>
<feature type="binding site" evidence="9">
    <location>
        <position position="16"/>
    </location>
    <ligand>
        <name>Mg(2+)</name>
        <dbReference type="ChEBI" id="CHEBI:18420"/>
    </ligand>
</feature>
<evidence type="ECO:0000256" key="8">
    <source>
        <dbReference type="ARBA" id="ARBA00047386"/>
    </source>
</evidence>
<keyword evidence="5 9" id="KW-0093">Biotin biosynthesis</keyword>
<evidence type="ECO:0000256" key="7">
    <source>
        <dbReference type="ARBA" id="ARBA00022842"/>
    </source>
</evidence>
<sequence length="239" mass="26620">MSSYFITGTDTDVGKTIATTLLTLYFKHKDKNVFPYKPIQSGAIEHNGEQTAPDVLCYTQALPSLNSNSAYTYLLNKPYSPHLAAKEEQTTIQIDRIRTHISQLKQNYDHVLVEGAGGVMVPIHEDGYDMRSLMKDLALPVIVVARAGLGTINHTLLSIMALEQANIPIAGILLNELEQDSDQTINDDNYKMIEKLSGKPIIGVIPYMTDIELAFQQTELLEPLFKSFDKHLLEGVTNK</sequence>
<dbReference type="GO" id="GO:0005524">
    <property type="term" value="F:ATP binding"/>
    <property type="evidence" value="ECO:0007669"/>
    <property type="project" value="UniProtKB-UniRule"/>
</dbReference>
<feature type="binding site" evidence="9">
    <location>
        <position position="114"/>
    </location>
    <ligand>
        <name>Mg(2+)</name>
        <dbReference type="ChEBI" id="CHEBI:18420"/>
    </ligand>
</feature>
<comment type="subcellular location">
    <subcellularLocation>
        <location evidence="9">Cytoplasm</location>
    </subcellularLocation>
</comment>
<comment type="similarity">
    <text evidence="9">Belongs to the dethiobiotin synthetase family.</text>
</comment>
<dbReference type="GO" id="GO:0042803">
    <property type="term" value="F:protein homodimerization activity"/>
    <property type="evidence" value="ECO:0007669"/>
    <property type="project" value="UniProtKB-ARBA"/>
</dbReference>
<feature type="binding site" evidence="9">
    <location>
        <begin position="175"/>
        <end position="176"/>
    </location>
    <ligand>
        <name>ATP</name>
        <dbReference type="ChEBI" id="CHEBI:30616"/>
    </ligand>
</feature>
<dbReference type="FunFam" id="3.40.50.300:FF:000292">
    <property type="entry name" value="ATP-dependent dethiobiotin synthetase BioD"/>
    <property type="match status" value="1"/>
</dbReference>
<keyword evidence="3 9" id="KW-0479">Metal-binding</keyword>
<dbReference type="Pfam" id="PF13500">
    <property type="entry name" value="AAA_26"/>
    <property type="match status" value="1"/>
</dbReference>
<dbReference type="CDD" id="cd03109">
    <property type="entry name" value="DTBS"/>
    <property type="match status" value="1"/>
</dbReference>
<dbReference type="InterPro" id="IPR004472">
    <property type="entry name" value="DTB_synth_BioD"/>
</dbReference>
<keyword evidence="2 9" id="KW-0436">Ligase</keyword>
<comment type="pathway">
    <text evidence="9">Cofactor biosynthesis; biotin biosynthesis; biotin from 7,8-diaminononanoate: step 1/2.</text>
</comment>
<evidence type="ECO:0000256" key="3">
    <source>
        <dbReference type="ARBA" id="ARBA00022723"/>
    </source>
</evidence>
<dbReference type="PIRSF" id="PIRSF006755">
    <property type="entry name" value="DTB_synth"/>
    <property type="match status" value="1"/>
</dbReference>
<feature type="binding site" evidence="9">
    <location>
        <position position="54"/>
    </location>
    <ligand>
        <name>ATP</name>
        <dbReference type="ChEBI" id="CHEBI:30616"/>
    </ligand>
</feature>
<comment type="cofactor">
    <cofactor evidence="9">
        <name>Mg(2+)</name>
        <dbReference type="ChEBI" id="CHEBI:18420"/>
    </cofactor>
</comment>
<dbReference type="NCBIfam" id="TIGR00347">
    <property type="entry name" value="bioD"/>
    <property type="match status" value="1"/>
</dbReference>
<dbReference type="GO" id="GO:0004141">
    <property type="term" value="F:dethiobiotin synthase activity"/>
    <property type="evidence" value="ECO:0007669"/>
    <property type="project" value="UniProtKB-UniRule"/>
</dbReference>
<comment type="catalytic activity">
    <reaction evidence="8">
        <text>(7R,8S)-8-amino-7-(carboxyamino)nonanoate + ATP = (4R,5S)-dethiobiotin + ADP + phosphate + H(+)</text>
        <dbReference type="Rhea" id="RHEA:63684"/>
        <dbReference type="ChEBI" id="CHEBI:15378"/>
        <dbReference type="ChEBI" id="CHEBI:30616"/>
        <dbReference type="ChEBI" id="CHEBI:43474"/>
        <dbReference type="ChEBI" id="CHEBI:149470"/>
        <dbReference type="ChEBI" id="CHEBI:149473"/>
        <dbReference type="ChEBI" id="CHEBI:456216"/>
    </reaction>
</comment>
<evidence type="ECO:0000256" key="2">
    <source>
        <dbReference type="ARBA" id="ARBA00022598"/>
    </source>
</evidence>
<comment type="subunit">
    <text evidence="9">Homodimer.</text>
</comment>
<proteinExistence type="inferred from homology"/>
<dbReference type="GO" id="GO:0000287">
    <property type="term" value="F:magnesium ion binding"/>
    <property type="evidence" value="ECO:0007669"/>
    <property type="project" value="UniProtKB-UniRule"/>
</dbReference>
<evidence type="ECO:0000256" key="4">
    <source>
        <dbReference type="ARBA" id="ARBA00022741"/>
    </source>
</evidence>
<evidence type="ECO:0000313" key="10">
    <source>
        <dbReference type="EMBL" id="OEH91311.1"/>
    </source>
</evidence>
<evidence type="ECO:0000256" key="6">
    <source>
        <dbReference type="ARBA" id="ARBA00022840"/>
    </source>
</evidence>
<feature type="binding site" evidence="9">
    <location>
        <position position="54"/>
    </location>
    <ligand>
        <name>Mg(2+)</name>
        <dbReference type="ChEBI" id="CHEBI:18420"/>
    </ligand>
</feature>